<evidence type="ECO:0000256" key="5">
    <source>
        <dbReference type="ARBA" id="ARBA00022692"/>
    </source>
</evidence>
<dbReference type="Proteomes" id="UP000198636">
    <property type="component" value="Unassembled WGS sequence"/>
</dbReference>
<sequence>MKQNKGLFAFVILVYSFLFIPIIIIAATSFGSESYVAFPPRGFSLKWYHNVFTTESFIRTFKISMEVSVLATLIALALGIPGAYALTRFDFKGKTLLKNFFFSPKIVPGVVTGFVMFQFIVINLKLPIYYSLLLGLSIFEIPYAIRVIGSSLEMVDYTMEEAAMSLGASRLQTFFRVVFPNITSGIIASFMLSFISAFNNVPVTLFLSGPGISTLPITMMNYVEYNYDPTISALSVLLMLMTIGIMFVVEKTLGINNL</sequence>
<feature type="transmembrane region" description="Helical" evidence="8">
    <location>
        <begin position="99"/>
        <end position="122"/>
    </location>
</feature>
<evidence type="ECO:0000256" key="4">
    <source>
        <dbReference type="ARBA" id="ARBA00022519"/>
    </source>
</evidence>
<keyword evidence="11" id="KW-1185">Reference proteome</keyword>
<feature type="transmembrane region" description="Helical" evidence="8">
    <location>
        <begin position="7"/>
        <end position="30"/>
    </location>
</feature>
<gene>
    <name evidence="10" type="ORF">SAMN03080606_00627</name>
</gene>
<dbReference type="CDD" id="cd06261">
    <property type="entry name" value="TM_PBP2"/>
    <property type="match status" value="1"/>
</dbReference>
<dbReference type="RefSeq" id="WP_091539851.1">
    <property type="nucleotide sequence ID" value="NZ_FMUS01000003.1"/>
</dbReference>
<dbReference type="SUPFAM" id="SSF161098">
    <property type="entry name" value="MetI-like"/>
    <property type="match status" value="1"/>
</dbReference>
<keyword evidence="5 8" id="KW-0812">Transmembrane</keyword>
<evidence type="ECO:0000256" key="7">
    <source>
        <dbReference type="ARBA" id="ARBA00023136"/>
    </source>
</evidence>
<dbReference type="PANTHER" id="PTHR43357:SF4">
    <property type="entry name" value="INNER MEMBRANE ABC TRANSPORTER PERMEASE PROTEIN YDCV"/>
    <property type="match status" value="1"/>
</dbReference>
<dbReference type="AlphaFoldDB" id="A0A1G5CDH9"/>
<feature type="transmembrane region" description="Helical" evidence="8">
    <location>
        <begin position="230"/>
        <end position="249"/>
    </location>
</feature>
<comment type="similarity">
    <text evidence="8">Belongs to the binding-protein-dependent transport system permease family.</text>
</comment>
<dbReference type="Gene3D" id="1.10.3720.10">
    <property type="entry name" value="MetI-like"/>
    <property type="match status" value="1"/>
</dbReference>
<keyword evidence="2 8" id="KW-0813">Transport</keyword>
<dbReference type="GO" id="GO:0055085">
    <property type="term" value="P:transmembrane transport"/>
    <property type="evidence" value="ECO:0007669"/>
    <property type="project" value="InterPro"/>
</dbReference>
<keyword evidence="7 8" id="KW-0472">Membrane</keyword>
<dbReference type="GO" id="GO:0005886">
    <property type="term" value="C:plasma membrane"/>
    <property type="evidence" value="ECO:0007669"/>
    <property type="project" value="UniProtKB-SubCell"/>
</dbReference>
<dbReference type="STRING" id="1120976.SAMN03080606_00627"/>
<evidence type="ECO:0000256" key="1">
    <source>
        <dbReference type="ARBA" id="ARBA00004429"/>
    </source>
</evidence>
<evidence type="ECO:0000259" key="9">
    <source>
        <dbReference type="PROSITE" id="PS50928"/>
    </source>
</evidence>
<evidence type="ECO:0000256" key="3">
    <source>
        <dbReference type="ARBA" id="ARBA00022475"/>
    </source>
</evidence>
<dbReference type="OrthoDB" id="9782004at2"/>
<feature type="domain" description="ABC transmembrane type-1" evidence="9">
    <location>
        <begin position="61"/>
        <end position="249"/>
    </location>
</feature>
<evidence type="ECO:0000256" key="2">
    <source>
        <dbReference type="ARBA" id="ARBA00022448"/>
    </source>
</evidence>
<reference evidence="10 11" key="1">
    <citation type="submission" date="2016-10" db="EMBL/GenBank/DDBJ databases">
        <authorList>
            <person name="de Groot N.N."/>
        </authorList>
    </citation>
    <scope>NUCLEOTIDE SEQUENCE [LARGE SCALE GENOMIC DNA]</scope>
    <source>
        <strain evidence="10 11">DSM 18978</strain>
    </source>
</reference>
<name>A0A1G5CDH9_9FIRM</name>
<evidence type="ECO:0000313" key="10">
    <source>
        <dbReference type="EMBL" id="SCY00406.1"/>
    </source>
</evidence>
<dbReference type="EMBL" id="FMUS01000003">
    <property type="protein sequence ID" value="SCY00406.1"/>
    <property type="molecule type" value="Genomic_DNA"/>
</dbReference>
<feature type="transmembrane region" description="Helical" evidence="8">
    <location>
        <begin position="128"/>
        <end position="149"/>
    </location>
</feature>
<dbReference type="InterPro" id="IPR000515">
    <property type="entry name" value="MetI-like"/>
</dbReference>
<accession>A0A1G5CDH9</accession>
<feature type="transmembrane region" description="Helical" evidence="8">
    <location>
        <begin position="174"/>
        <end position="198"/>
    </location>
</feature>
<keyword evidence="6 8" id="KW-1133">Transmembrane helix</keyword>
<dbReference type="Pfam" id="PF00528">
    <property type="entry name" value="BPD_transp_1"/>
    <property type="match status" value="1"/>
</dbReference>
<dbReference type="InterPro" id="IPR035906">
    <property type="entry name" value="MetI-like_sf"/>
</dbReference>
<dbReference type="PANTHER" id="PTHR43357">
    <property type="entry name" value="INNER MEMBRANE ABC TRANSPORTER PERMEASE PROTEIN YDCV"/>
    <property type="match status" value="1"/>
</dbReference>
<evidence type="ECO:0000313" key="11">
    <source>
        <dbReference type="Proteomes" id="UP000198636"/>
    </source>
</evidence>
<evidence type="ECO:0000256" key="6">
    <source>
        <dbReference type="ARBA" id="ARBA00022989"/>
    </source>
</evidence>
<comment type="subcellular location">
    <subcellularLocation>
        <location evidence="1">Cell inner membrane</location>
        <topology evidence="1">Multi-pass membrane protein</topology>
    </subcellularLocation>
    <subcellularLocation>
        <location evidence="8">Cell membrane</location>
        <topology evidence="8">Multi-pass membrane protein</topology>
    </subcellularLocation>
</comment>
<feature type="transmembrane region" description="Helical" evidence="8">
    <location>
        <begin position="67"/>
        <end position="87"/>
    </location>
</feature>
<proteinExistence type="inferred from homology"/>
<protein>
    <submittedName>
        <fullName evidence="10">Putative spermidine/putrescine transport system permease protein</fullName>
    </submittedName>
</protein>
<keyword evidence="3" id="KW-1003">Cell membrane</keyword>
<dbReference type="PROSITE" id="PS50928">
    <property type="entry name" value="ABC_TM1"/>
    <property type="match status" value="1"/>
</dbReference>
<evidence type="ECO:0000256" key="8">
    <source>
        <dbReference type="RuleBase" id="RU363032"/>
    </source>
</evidence>
<keyword evidence="4" id="KW-0997">Cell inner membrane</keyword>
<organism evidence="10 11">
    <name type="scientific">Alkaliphilus peptidifermentans DSM 18978</name>
    <dbReference type="NCBI Taxonomy" id="1120976"/>
    <lineage>
        <taxon>Bacteria</taxon>
        <taxon>Bacillati</taxon>
        <taxon>Bacillota</taxon>
        <taxon>Clostridia</taxon>
        <taxon>Peptostreptococcales</taxon>
        <taxon>Natronincolaceae</taxon>
        <taxon>Alkaliphilus</taxon>
    </lineage>
</organism>